<gene>
    <name evidence="4" type="ORF">HMPREF0168_1100</name>
</gene>
<dbReference type="EMBL" id="AEEQ01000009">
    <property type="protein sequence ID" value="EFM41707.1"/>
    <property type="molecule type" value="Genomic_DNA"/>
</dbReference>
<proteinExistence type="predicted"/>
<sequence>MSDDIVEVPFNGSVMIAQKLDDGEIYAALKPICENIGITFNGQRERLNRTPWAVVRMIRTTGADGKRYDMMAVSRKTLTMWLATIDTSRLKDEHARRNVTVYQQEAAEALDRYFHEGGAIRTYDSDSDADIMARALLVAQKTLERKNRELQAKTDQIKELEPKAKALDDFTNVPDVLLVRETAKLLSNAGPPIGERELWKWLDQHGWVYRHAGTWWAASERVKAGHLVMVESRSHGQRGDGTLFAYAPTVKITRKGLALLHRRLGERTLDAALGPEQGGATR</sequence>
<dbReference type="GO" id="GO:0003677">
    <property type="term" value="F:DNA binding"/>
    <property type="evidence" value="ECO:0007669"/>
    <property type="project" value="InterPro"/>
</dbReference>
<dbReference type="PRINTS" id="PR01994">
    <property type="entry name" value="ANTIREPRESSR"/>
</dbReference>
<keyword evidence="1" id="KW-0175">Coiled coil</keyword>
<evidence type="ECO:0008006" key="6">
    <source>
        <dbReference type="Google" id="ProtNLM"/>
    </source>
</evidence>
<dbReference type="HOGENOM" id="CLU_996254_0_0_11"/>
<evidence type="ECO:0000313" key="5">
    <source>
        <dbReference type="Proteomes" id="UP000003323"/>
    </source>
</evidence>
<dbReference type="Pfam" id="PF03374">
    <property type="entry name" value="ANT"/>
    <property type="match status" value="1"/>
</dbReference>
<dbReference type="InterPro" id="IPR018875">
    <property type="entry name" value="Antirepressor_Ant_N"/>
</dbReference>
<dbReference type="Pfam" id="PF10547">
    <property type="entry name" value="P22_AR_N"/>
    <property type="match status" value="1"/>
</dbReference>
<name>E0Q7J2_9BIFI</name>
<evidence type="ECO:0000259" key="2">
    <source>
        <dbReference type="Pfam" id="PF03374"/>
    </source>
</evidence>
<comment type="caution">
    <text evidence="4">The sequence shown here is derived from an EMBL/GenBank/DDBJ whole genome shotgun (WGS) entry which is preliminary data.</text>
</comment>
<feature type="coiled-coil region" evidence="1">
    <location>
        <begin position="133"/>
        <end position="163"/>
    </location>
</feature>
<dbReference type="AlphaFoldDB" id="E0Q7J2"/>
<evidence type="ECO:0000313" key="4">
    <source>
        <dbReference type="EMBL" id="EFM41707.1"/>
    </source>
</evidence>
<dbReference type="RefSeq" id="WP_003842302.1">
    <property type="nucleotide sequence ID" value="NZ_GL405225.1"/>
</dbReference>
<feature type="domain" description="Antirepressor protein ant N-terminal" evidence="3">
    <location>
        <begin position="7"/>
        <end position="119"/>
    </location>
</feature>
<evidence type="ECO:0000256" key="1">
    <source>
        <dbReference type="SAM" id="Coils"/>
    </source>
</evidence>
<accession>E0Q7J2</accession>
<feature type="domain" description="Antirepressor protein C-terminal" evidence="2">
    <location>
        <begin position="156"/>
        <end position="265"/>
    </location>
</feature>
<organism evidence="4 5">
    <name type="scientific">Bifidobacterium dentium ATCC 27679</name>
    <dbReference type="NCBI Taxonomy" id="871562"/>
    <lineage>
        <taxon>Bacteria</taxon>
        <taxon>Bacillati</taxon>
        <taxon>Actinomycetota</taxon>
        <taxon>Actinomycetes</taxon>
        <taxon>Bifidobacteriales</taxon>
        <taxon>Bifidobacteriaceae</taxon>
        <taxon>Bifidobacterium</taxon>
    </lineage>
</organism>
<reference evidence="4 5" key="1">
    <citation type="submission" date="2010-08" db="EMBL/GenBank/DDBJ databases">
        <authorList>
            <person name="Muzny D."/>
            <person name="Qin X."/>
            <person name="Deng J."/>
            <person name="Jiang H."/>
            <person name="Liu Y."/>
            <person name="Qu J."/>
            <person name="Song X.-Z."/>
            <person name="Zhang L."/>
            <person name="Thornton R."/>
            <person name="Coyle M."/>
            <person name="Francisco L."/>
            <person name="Jackson L."/>
            <person name="Javaid M."/>
            <person name="Korchina V."/>
            <person name="Kovar C."/>
            <person name="Mata R."/>
            <person name="Mathew T."/>
            <person name="Ngo R."/>
            <person name="Nguyen L."/>
            <person name="Nguyen N."/>
            <person name="Okwuonu G."/>
            <person name="Ongeri F."/>
            <person name="Pham C."/>
            <person name="Simmons D."/>
            <person name="Wilczek-Boney K."/>
            <person name="Hale W."/>
            <person name="Jakkamsetti A."/>
            <person name="Pham P."/>
            <person name="Ruth R."/>
            <person name="San Lucas F."/>
            <person name="Warren J."/>
            <person name="Zhang J."/>
            <person name="Zhao Z."/>
            <person name="Zhou C."/>
            <person name="Zhu D."/>
            <person name="Lee S."/>
            <person name="Bess C."/>
            <person name="Blankenburg K."/>
            <person name="Forbes L."/>
            <person name="Fu Q."/>
            <person name="Gubbala S."/>
            <person name="Hirani K."/>
            <person name="Jayaseelan J.C."/>
            <person name="Lara F."/>
            <person name="Munidasa M."/>
            <person name="Palculict T."/>
            <person name="Patil S."/>
            <person name="Pu L.-L."/>
            <person name="Saada N."/>
            <person name="Tang L."/>
            <person name="Weissenberger G."/>
            <person name="Zhu Y."/>
            <person name="Hemphill L."/>
            <person name="Shang Y."/>
            <person name="Youmans B."/>
            <person name="Ayvaz T."/>
            <person name="Ross M."/>
            <person name="Santibanez J."/>
            <person name="Aqrawi P."/>
            <person name="Gross S."/>
            <person name="Joshi V."/>
            <person name="Fowler G."/>
            <person name="Nazareth L."/>
            <person name="Reid J."/>
            <person name="Worley K."/>
            <person name="Petrosino J."/>
            <person name="Highlander S."/>
            <person name="Gibbs R."/>
        </authorList>
    </citation>
    <scope>NUCLEOTIDE SEQUENCE [LARGE SCALE GENOMIC DNA]</scope>
    <source>
        <strain evidence="4 5">ATCC 27679</strain>
    </source>
</reference>
<dbReference type="InterPro" id="IPR005039">
    <property type="entry name" value="Ant_C"/>
</dbReference>
<evidence type="ECO:0000259" key="3">
    <source>
        <dbReference type="Pfam" id="PF10547"/>
    </source>
</evidence>
<protein>
    <recommendedName>
        <fullName evidence="6">Antirepressor protein C-terminal domain-containing protein</fullName>
    </recommendedName>
</protein>
<dbReference type="Proteomes" id="UP000003323">
    <property type="component" value="Unassembled WGS sequence"/>
</dbReference>